<evidence type="ECO:0000256" key="13">
    <source>
        <dbReference type="SAM" id="SignalP"/>
    </source>
</evidence>
<evidence type="ECO:0000256" key="9">
    <source>
        <dbReference type="ARBA" id="ARBA00040944"/>
    </source>
</evidence>
<sequence length="506" mass="59943">MLFLAVGCNIQMLLCCVFLALSVAVATGDVDLPLRHRNILYHRKPWLCRQKGNCDIEESPKCWGHEDDCVNRFEPDWPDSCDERKQWRFWQQGDFGWMRTRLDELRGMRVCESESGSSLNCTKWLQFCQGSFIYLDLRGDKPRGFHPTNLFSNGEIGGKCHVDVELLKGQSLPKVEGWLRSWYPELQAFENVPYAHNDSFCDMIINEPVVMMKLDQGENLYHHMCDFLNLYLSLHLNDSIEFDKNIRIVRWDWSVRPYKDFFHESWEAFTKHPLVNLRDWAGKRVCLKSVIFSFLPRMISGLYYNLKLVDECQGSGMVKSFSQFFLHRLRIQQYPPQKEKIRVTFLSRRSYDSHITHPMYRKILNEDELLEVLRSFPDFQLRVEEFKHDDMTFKDQLSVTSNTDILIGIHGAGLTHALFLPNHAVIFELYDCDAKCFRDLARLRGVRHMTWQNPETMTRHDGDEKYKDNPRYWNYSFQPDDFRRLILQARTMLFERWSAAAVHNEL</sequence>
<keyword evidence="3" id="KW-0328">Glycosyltransferase</keyword>
<evidence type="ECO:0000259" key="14">
    <source>
        <dbReference type="Pfam" id="PF04577"/>
    </source>
</evidence>
<feature type="chain" id="PRO_5026062290" description="EGF domain-specific O-linked N-acetylglucosamine transferase" evidence="13">
    <location>
        <begin position="29"/>
        <end position="506"/>
    </location>
</feature>
<keyword evidence="5 13" id="KW-0732">Signal</keyword>
<evidence type="ECO:0000256" key="7">
    <source>
        <dbReference type="ARBA" id="ARBA00023180"/>
    </source>
</evidence>
<evidence type="ECO:0000313" key="15">
    <source>
        <dbReference type="EMBL" id="CAB3242774.1"/>
    </source>
</evidence>
<comment type="catalytic activity">
    <reaction evidence="11">
        <text>L-seryl-[protein] + UDP-N-acetyl-alpha-D-glucosamine = 3-O-(N-acetyl-beta-D-glucosaminyl)-L-seryl-[protein] + UDP + H(+)</text>
        <dbReference type="Rhea" id="RHEA:48904"/>
        <dbReference type="Rhea" id="RHEA-COMP:9863"/>
        <dbReference type="Rhea" id="RHEA-COMP:12251"/>
        <dbReference type="ChEBI" id="CHEBI:15378"/>
        <dbReference type="ChEBI" id="CHEBI:29999"/>
        <dbReference type="ChEBI" id="CHEBI:57705"/>
        <dbReference type="ChEBI" id="CHEBI:58223"/>
        <dbReference type="ChEBI" id="CHEBI:90838"/>
        <dbReference type="EC" id="2.4.1.255"/>
    </reaction>
</comment>
<comment type="function">
    <text evidence="8">Catalyzes the transfer of a single N-acetylglucosamine from UDP-GlcNAc to a serine or threonine residue in extracellular proteins resulting in their modification with a beta-linked N-acetylglucosamine (O-GlcNAc). Specifically glycosylates the Thr residue located between the fifth and sixth conserved cysteines of folded EGF-like domains.</text>
</comment>
<evidence type="ECO:0000256" key="3">
    <source>
        <dbReference type="ARBA" id="ARBA00022676"/>
    </source>
</evidence>
<evidence type="ECO:0000256" key="8">
    <source>
        <dbReference type="ARBA" id="ARBA00037761"/>
    </source>
</evidence>
<evidence type="ECO:0000256" key="4">
    <source>
        <dbReference type="ARBA" id="ARBA00022679"/>
    </source>
</evidence>
<dbReference type="PANTHER" id="PTHR20961:SF148">
    <property type="entry name" value="EGF DOMAIN-SPECIFIC O-LINKED N-ACETYLGLUCOSAMINE TRANSFERASE"/>
    <property type="match status" value="1"/>
</dbReference>
<accession>A0A6F9DBC1</accession>
<dbReference type="InterPro" id="IPR049625">
    <property type="entry name" value="Glyco_transf_61_cat"/>
</dbReference>
<dbReference type="Pfam" id="PF04577">
    <property type="entry name" value="Glyco_transf_61"/>
    <property type="match status" value="1"/>
</dbReference>
<evidence type="ECO:0000256" key="1">
    <source>
        <dbReference type="ARBA" id="ARBA00005449"/>
    </source>
</evidence>
<dbReference type="GO" id="GO:0005788">
    <property type="term" value="C:endoplasmic reticulum lumen"/>
    <property type="evidence" value="ECO:0007669"/>
    <property type="project" value="TreeGrafter"/>
</dbReference>
<evidence type="ECO:0000256" key="6">
    <source>
        <dbReference type="ARBA" id="ARBA00022824"/>
    </source>
</evidence>
<keyword evidence="4 15" id="KW-0808">Transferase</keyword>
<evidence type="ECO:0000256" key="12">
    <source>
        <dbReference type="ARBA" id="ARBA00049432"/>
    </source>
</evidence>
<feature type="domain" description="Glycosyltransferase 61 catalytic" evidence="14">
    <location>
        <begin position="315"/>
        <end position="426"/>
    </location>
</feature>
<dbReference type="PANTHER" id="PTHR20961">
    <property type="entry name" value="GLYCOSYLTRANSFERASE"/>
    <property type="match status" value="1"/>
</dbReference>
<comment type="catalytic activity">
    <reaction evidence="12">
        <text>L-threonyl-[protein] + UDP-N-acetyl-alpha-D-glucosamine = 3-O-(N-acetyl-beta-D-glucosaminyl)-L-threonyl-[protein] + UDP + H(+)</text>
        <dbReference type="Rhea" id="RHEA:48908"/>
        <dbReference type="Rhea" id="RHEA-COMP:11060"/>
        <dbReference type="Rhea" id="RHEA-COMP:12252"/>
        <dbReference type="ChEBI" id="CHEBI:15378"/>
        <dbReference type="ChEBI" id="CHEBI:30013"/>
        <dbReference type="ChEBI" id="CHEBI:57705"/>
        <dbReference type="ChEBI" id="CHEBI:58223"/>
        <dbReference type="ChEBI" id="CHEBI:90840"/>
        <dbReference type="EC" id="2.4.1.255"/>
    </reaction>
</comment>
<feature type="signal peptide" evidence="13">
    <location>
        <begin position="1"/>
        <end position="28"/>
    </location>
</feature>
<dbReference type="AlphaFoldDB" id="A0A6F9DBC1"/>
<evidence type="ECO:0000256" key="10">
    <source>
        <dbReference type="ARBA" id="ARBA00042574"/>
    </source>
</evidence>
<name>A0A6F9DBC1_9ASCI</name>
<keyword evidence="6" id="KW-0256">Endoplasmic reticulum</keyword>
<organism evidence="15">
    <name type="scientific">Phallusia mammillata</name>
    <dbReference type="NCBI Taxonomy" id="59560"/>
    <lineage>
        <taxon>Eukaryota</taxon>
        <taxon>Metazoa</taxon>
        <taxon>Chordata</taxon>
        <taxon>Tunicata</taxon>
        <taxon>Ascidiacea</taxon>
        <taxon>Phlebobranchia</taxon>
        <taxon>Ascidiidae</taxon>
        <taxon>Phallusia</taxon>
    </lineage>
</organism>
<evidence type="ECO:0000256" key="5">
    <source>
        <dbReference type="ARBA" id="ARBA00022729"/>
    </source>
</evidence>
<evidence type="ECO:0000256" key="11">
    <source>
        <dbReference type="ARBA" id="ARBA00048317"/>
    </source>
</evidence>
<proteinExistence type="evidence at transcript level"/>
<comment type="similarity">
    <text evidence="1">Belongs to the glycosyltransferase 61 family.</text>
</comment>
<gene>
    <name evidence="15" type="primary">Eogt-002</name>
</gene>
<dbReference type="InterPro" id="IPR007657">
    <property type="entry name" value="Glycosyltransferase_61"/>
</dbReference>
<evidence type="ECO:0000256" key="2">
    <source>
        <dbReference type="ARBA" id="ARBA00011970"/>
    </source>
</evidence>
<dbReference type="EC" id="2.4.1.255" evidence="2"/>
<protein>
    <recommendedName>
        <fullName evidence="9">EGF domain-specific O-linked N-acetylglucosamine transferase</fullName>
        <ecNumber evidence="2">2.4.1.255</ecNumber>
    </recommendedName>
    <alternativeName>
        <fullName evidence="10">Extracellular O-linked N-acetylglucosamine transferase</fullName>
    </alternativeName>
</protein>
<dbReference type="EMBL" id="LR784882">
    <property type="protein sequence ID" value="CAB3242774.1"/>
    <property type="molecule type" value="mRNA"/>
</dbReference>
<keyword evidence="7" id="KW-0325">Glycoprotein</keyword>
<reference evidence="15" key="1">
    <citation type="submission" date="2020-04" db="EMBL/GenBank/DDBJ databases">
        <authorList>
            <person name="Neveu A P."/>
        </authorList>
    </citation>
    <scope>NUCLEOTIDE SEQUENCE</scope>
    <source>
        <tissue evidence="15">Whole embryo</tissue>
    </source>
</reference>
<dbReference type="GO" id="GO:0097363">
    <property type="term" value="F:protein O-acetylglucosaminyltransferase activity"/>
    <property type="evidence" value="ECO:0007669"/>
    <property type="project" value="UniProtKB-EC"/>
</dbReference>